<dbReference type="Proteomes" id="UP001064489">
    <property type="component" value="Chromosome 6"/>
</dbReference>
<evidence type="ECO:0000313" key="7">
    <source>
        <dbReference type="EMBL" id="KAI9192653.1"/>
    </source>
</evidence>
<name>A0AAD5JBI1_ACENE</name>
<reference evidence="7" key="2">
    <citation type="submission" date="2023-02" db="EMBL/GenBank/DDBJ databases">
        <authorList>
            <person name="Swenson N.G."/>
            <person name="Wegrzyn J.L."/>
            <person name="Mcevoy S.L."/>
        </authorList>
    </citation>
    <scope>NUCLEOTIDE SEQUENCE</scope>
    <source>
        <strain evidence="7">91603</strain>
        <tissue evidence="7">Leaf</tissue>
    </source>
</reference>
<keyword evidence="8" id="KW-1185">Reference proteome</keyword>
<comment type="similarity">
    <text evidence="1">Belongs to the FLZ family.</text>
</comment>
<evidence type="ECO:0000259" key="6">
    <source>
        <dbReference type="PROSITE" id="PS51795"/>
    </source>
</evidence>
<evidence type="ECO:0000256" key="2">
    <source>
        <dbReference type="ARBA" id="ARBA00022723"/>
    </source>
</evidence>
<dbReference type="InterPro" id="IPR044533">
    <property type="entry name" value="FLZ1/2/3"/>
</dbReference>
<feature type="zinc finger region" description="FLZ-type" evidence="4">
    <location>
        <begin position="43"/>
        <end position="86"/>
    </location>
</feature>
<comment type="caution">
    <text evidence="7">The sequence shown here is derived from an EMBL/GenBank/DDBJ whole genome shotgun (WGS) entry which is preliminary data.</text>
</comment>
<evidence type="ECO:0000256" key="1">
    <source>
        <dbReference type="ARBA" id="ARBA00009374"/>
    </source>
</evidence>
<gene>
    <name evidence="7" type="ORF">LWI28_026072</name>
</gene>
<protein>
    <recommendedName>
        <fullName evidence="6">FLZ-type domain-containing protein</fullName>
    </recommendedName>
</protein>
<organism evidence="7 8">
    <name type="scientific">Acer negundo</name>
    <name type="common">Box elder</name>
    <dbReference type="NCBI Taxonomy" id="4023"/>
    <lineage>
        <taxon>Eukaryota</taxon>
        <taxon>Viridiplantae</taxon>
        <taxon>Streptophyta</taxon>
        <taxon>Embryophyta</taxon>
        <taxon>Tracheophyta</taxon>
        <taxon>Spermatophyta</taxon>
        <taxon>Magnoliopsida</taxon>
        <taxon>eudicotyledons</taxon>
        <taxon>Gunneridae</taxon>
        <taxon>Pentapetalae</taxon>
        <taxon>rosids</taxon>
        <taxon>malvids</taxon>
        <taxon>Sapindales</taxon>
        <taxon>Sapindaceae</taxon>
        <taxon>Hippocastanoideae</taxon>
        <taxon>Acereae</taxon>
        <taxon>Acer</taxon>
    </lineage>
</organism>
<feature type="compositionally biased region" description="Basic residues" evidence="5">
    <location>
        <begin position="98"/>
        <end position="107"/>
    </location>
</feature>
<dbReference type="AlphaFoldDB" id="A0AAD5JBI1"/>
<dbReference type="PANTHER" id="PTHR46057:SF54">
    <property type="entry name" value="FCS-LIKE ZINC FINGER 16"/>
    <property type="match status" value="1"/>
</dbReference>
<dbReference type="PROSITE" id="PS51795">
    <property type="entry name" value="ZF_FLZ"/>
    <property type="match status" value="1"/>
</dbReference>
<dbReference type="PANTHER" id="PTHR46057">
    <property type="entry name" value="FCS-LIKE ZINC FINGER 1-RELATED"/>
    <property type="match status" value="1"/>
</dbReference>
<evidence type="ECO:0000313" key="8">
    <source>
        <dbReference type="Proteomes" id="UP001064489"/>
    </source>
</evidence>
<evidence type="ECO:0000256" key="3">
    <source>
        <dbReference type="ARBA" id="ARBA00022771"/>
    </source>
</evidence>
<dbReference type="EMBL" id="JAJSOW010000004">
    <property type="protein sequence ID" value="KAI9192653.1"/>
    <property type="molecule type" value="Genomic_DNA"/>
</dbReference>
<keyword evidence="3" id="KW-0863">Zinc-finger</keyword>
<proteinExistence type="inferred from homology"/>
<keyword evidence="2" id="KW-0479">Metal-binding</keyword>
<keyword evidence="3" id="KW-0862">Zinc</keyword>
<dbReference type="Pfam" id="PF04570">
    <property type="entry name" value="zf-FLZ"/>
    <property type="match status" value="1"/>
</dbReference>
<feature type="domain" description="FLZ-type" evidence="6">
    <location>
        <begin position="43"/>
        <end position="86"/>
    </location>
</feature>
<accession>A0AAD5JBI1</accession>
<reference evidence="7" key="1">
    <citation type="journal article" date="2022" name="Plant J.">
        <title>Strategies of tolerance reflected in two North American maple genomes.</title>
        <authorList>
            <person name="McEvoy S.L."/>
            <person name="Sezen U.U."/>
            <person name="Trouern-Trend A."/>
            <person name="McMahon S.M."/>
            <person name="Schaberg P.G."/>
            <person name="Yang J."/>
            <person name="Wegrzyn J.L."/>
            <person name="Swenson N.G."/>
        </authorList>
    </citation>
    <scope>NUCLEOTIDE SEQUENCE</scope>
    <source>
        <strain evidence="7">91603</strain>
    </source>
</reference>
<dbReference type="GO" id="GO:0008270">
    <property type="term" value="F:zinc ion binding"/>
    <property type="evidence" value="ECO:0007669"/>
    <property type="project" value="UniProtKB-KW"/>
</dbReference>
<feature type="compositionally biased region" description="Basic and acidic residues" evidence="5">
    <location>
        <begin position="82"/>
        <end position="97"/>
    </location>
</feature>
<evidence type="ECO:0000256" key="5">
    <source>
        <dbReference type="SAM" id="MobiDB-lite"/>
    </source>
</evidence>
<sequence>MKKSPSSLKAELESLRPVIFTLSSLQVMEKRVDHINVHEKFTSFLKKCHFCKQDISKSEVLMYGCMRGFCSAECRDKQMTIEKFDKPIENPKGDKNTGGKRKRKRKSSILLDKPSGSRPV</sequence>
<feature type="region of interest" description="Disordered" evidence="5">
    <location>
        <begin position="82"/>
        <end position="120"/>
    </location>
</feature>
<dbReference type="InterPro" id="IPR007650">
    <property type="entry name" value="Zf-FLZ_dom"/>
</dbReference>
<evidence type="ECO:0000256" key="4">
    <source>
        <dbReference type="PROSITE-ProRule" id="PRU01131"/>
    </source>
</evidence>